<dbReference type="Pfam" id="PF13041">
    <property type="entry name" value="PPR_2"/>
    <property type="match status" value="1"/>
</dbReference>
<feature type="repeat" description="PPR" evidence="2">
    <location>
        <begin position="486"/>
        <end position="520"/>
    </location>
</feature>
<dbReference type="Pfam" id="PF01535">
    <property type="entry name" value="PPR"/>
    <property type="match status" value="4"/>
</dbReference>
<evidence type="ECO:0000256" key="2">
    <source>
        <dbReference type="PROSITE-ProRule" id="PRU00708"/>
    </source>
</evidence>
<evidence type="ECO:0000313" key="4">
    <source>
        <dbReference type="Proteomes" id="UP000811609"/>
    </source>
</evidence>
<protein>
    <recommendedName>
        <fullName evidence="5">Pentatricopeptide repeat-containing protein</fullName>
    </recommendedName>
</protein>
<keyword evidence="4" id="KW-1185">Reference proteome</keyword>
<dbReference type="AlphaFoldDB" id="A0A8T1PSF4"/>
<evidence type="ECO:0008006" key="5">
    <source>
        <dbReference type="Google" id="ProtNLM"/>
    </source>
</evidence>
<dbReference type="PROSITE" id="PS51375">
    <property type="entry name" value="PPR"/>
    <property type="match status" value="6"/>
</dbReference>
<dbReference type="EMBL" id="CM031816">
    <property type="protein sequence ID" value="KAG6644745.1"/>
    <property type="molecule type" value="Genomic_DNA"/>
</dbReference>
<dbReference type="Pfam" id="PF12854">
    <property type="entry name" value="PPR_1"/>
    <property type="match status" value="1"/>
</dbReference>
<accession>A0A8T1PSF4</accession>
<organism evidence="3 4">
    <name type="scientific">Carya illinoinensis</name>
    <name type="common">Pecan</name>
    <dbReference type="NCBI Taxonomy" id="32201"/>
    <lineage>
        <taxon>Eukaryota</taxon>
        <taxon>Viridiplantae</taxon>
        <taxon>Streptophyta</taxon>
        <taxon>Embryophyta</taxon>
        <taxon>Tracheophyta</taxon>
        <taxon>Spermatophyta</taxon>
        <taxon>Magnoliopsida</taxon>
        <taxon>eudicotyledons</taxon>
        <taxon>Gunneridae</taxon>
        <taxon>Pentapetalae</taxon>
        <taxon>rosids</taxon>
        <taxon>fabids</taxon>
        <taxon>Fagales</taxon>
        <taxon>Juglandaceae</taxon>
        <taxon>Carya</taxon>
    </lineage>
</organism>
<feature type="repeat" description="PPR" evidence="2">
    <location>
        <begin position="207"/>
        <end position="241"/>
    </location>
</feature>
<comment type="similarity">
    <text evidence="1">Belongs to the PPR family. P subfamily.</text>
</comment>
<gene>
    <name evidence="3" type="ORF">CIPAW_08G075100</name>
</gene>
<dbReference type="GO" id="GO:0003729">
    <property type="term" value="F:mRNA binding"/>
    <property type="evidence" value="ECO:0007669"/>
    <property type="project" value="TreeGrafter"/>
</dbReference>
<evidence type="ECO:0000256" key="1">
    <source>
        <dbReference type="ARBA" id="ARBA00007626"/>
    </source>
</evidence>
<evidence type="ECO:0000313" key="3">
    <source>
        <dbReference type="EMBL" id="KAG6644744.1"/>
    </source>
</evidence>
<proteinExistence type="inferred from homology"/>
<sequence>MAFLPRRYLWFLVKFNNARYHSPYLSSPSSLFSFPCSTLDFPSSSLNDRPAPDHITCKANLEERLVLEQLSDLLPISPGNASAPNLFKDYNQSKQIAQVRAVDGFLLPEEKLRGIFLQKLRGKSAIEEALTNVGVELSLDVVAKVVNRGNLGGEAMVFFFNWATKQPAITKDINSYRVIIKALGRRKFFRFVMTMLRDMRVEGVSIDLETLSIVLDAFVRDHQVSKAIQIFGNLEEFGLKCDTESLNVLLRSLCQRSHVGAANSFLNSIRGKTPFDSMSYNIIVGGWSKFGRVSEMESVLEAMLADGFSPDSFTFSYLIEGLGRAGRIDDAVQIFKNMEKKGCLPDTGVYNAIISNFISVGDYDECVKYYKSMLSNSCEPDISTFTKLIAAFLKARKVADALEMFDEMLSRGILPSTGTITSWIEPLCSYGPPHAAMVIYNKARKFGCRISLSGYKLLLMRLSRFGKCGILLNVWDDMHECGHSSDMQVYEYVINGLCNTGQLENAVLVMEECLRKGFCPGRLIYSKLNNKLLASDKVERAYKLYLKIKRARRDENARIYWRANGWHF</sequence>
<comment type="caution">
    <text evidence="3">The sequence shown here is derived from an EMBL/GenBank/DDBJ whole genome shotgun (WGS) entry which is preliminary data.</text>
</comment>
<dbReference type="EMBL" id="CM031816">
    <property type="protein sequence ID" value="KAG6644744.1"/>
    <property type="molecule type" value="Genomic_DNA"/>
</dbReference>
<dbReference type="NCBIfam" id="TIGR00756">
    <property type="entry name" value="PPR"/>
    <property type="match status" value="4"/>
</dbReference>
<feature type="repeat" description="PPR" evidence="2">
    <location>
        <begin position="346"/>
        <end position="380"/>
    </location>
</feature>
<feature type="repeat" description="PPR" evidence="2">
    <location>
        <begin position="381"/>
        <end position="415"/>
    </location>
</feature>
<feature type="repeat" description="PPR" evidence="2">
    <location>
        <begin position="311"/>
        <end position="345"/>
    </location>
</feature>
<dbReference type="PANTHER" id="PTHR47938">
    <property type="entry name" value="RESPIRATORY COMPLEX I CHAPERONE (CIA84), PUTATIVE (AFU_ORTHOLOGUE AFUA_2G06020)-RELATED"/>
    <property type="match status" value="1"/>
</dbReference>
<reference evidence="3" key="1">
    <citation type="submission" date="2020-12" db="EMBL/GenBank/DDBJ databases">
        <title>WGS assembly of Carya illinoinensis cv. Pawnee.</title>
        <authorList>
            <person name="Platts A."/>
            <person name="Shu S."/>
            <person name="Wright S."/>
            <person name="Barry K."/>
            <person name="Edger P."/>
            <person name="Pires J.C."/>
            <person name="Schmutz J."/>
        </authorList>
    </citation>
    <scope>NUCLEOTIDE SEQUENCE</scope>
    <source>
        <tissue evidence="3">Leaf</tissue>
    </source>
</reference>
<dbReference type="InterPro" id="IPR002885">
    <property type="entry name" value="PPR_rpt"/>
</dbReference>
<name>A0A8T1PSF4_CARIL</name>
<dbReference type="PANTHER" id="PTHR47938:SF1">
    <property type="entry name" value="OS02G0304800 PROTEIN"/>
    <property type="match status" value="1"/>
</dbReference>
<feature type="repeat" description="PPR" evidence="2">
    <location>
        <begin position="276"/>
        <end position="310"/>
    </location>
</feature>
<dbReference type="Proteomes" id="UP000811609">
    <property type="component" value="Chromosome 8"/>
</dbReference>